<evidence type="ECO:0000313" key="2">
    <source>
        <dbReference type="EMBL" id="RVU04614.1"/>
    </source>
</evidence>
<dbReference type="OrthoDB" id="8909923at2"/>
<reference evidence="2 3" key="1">
    <citation type="submission" date="2019-01" db="EMBL/GenBank/DDBJ databases">
        <authorList>
            <person name="Chen W.-M."/>
        </authorList>
    </citation>
    <scope>NUCLEOTIDE SEQUENCE [LARGE SCALE GENOMIC DNA]</scope>
    <source>
        <strain evidence="2 3">FSY-9</strain>
    </source>
</reference>
<dbReference type="RefSeq" id="WP_127709283.1">
    <property type="nucleotide sequence ID" value="NZ_SACO01000007.1"/>
</dbReference>
<dbReference type="EMBL" id="SACO01000007">
    <property type="protein sequence ID" value="RVU04614.1"/>
    <property type="molecule type" value="Genomic_DNA"/>
</dbReference>
<protein>
    <submittedName>
        <fullName evidence="2">Uncharacterized protein</fullName>
    </submittedName>
</protein>
<accession>A0A437N3X0</accession>
<keyword evidence="3" id="KW-1185">Reference proteome</keyword>
<keyword evidence="1" id="KW-0175">Coiled coil</keyword>
<proteinExistence type="predicted"/>
<evidence type="ECO:0000313" key="3">
    <source>
        <dbReference type="Proteomes" id="UP000282837"/>
    </source>
</evidence>
<organism evidence="2 3">
    <name type="scientific">Novosphingobium umbonatum</name>
    <dbReference type="NCBI Taxonomy" id="1908524"/>
    <lineage>
        <taxon>Bacteria</taxon>
        <taxon>Pseudomonadati</taxon>
        <taxon>Pseudomonadota</taxon>
        <taxon>Alphaproteobacteria</taxon>
        <taxon>Sphingomonadales</taxon>
        <taxon>Sphingomonadaceae</taxon>
        <taxon>Novosphingobium</taxon>
    </lineage>
</organism>
<feature type="coiled-coil region" evidence="1">
    <location>
        <begin position="54"/>
        <end position="111"/>
    </location>
</feature>
<dbReference type="AlphaFoldDB" id="A0A437N3X0"/>
<sequence>MSSLYLSQHEMTAIKMIDIREVEQRVDQALDEGRPTALHGLDLSSSGSHIATHLRRYEQDLANYAKAKAATKRSETKSRAWSSGHDLVYAVRDMKRQVEEQEKEVQLLQIDDQITPPYRFGDRVEVRVGYRWRATADASWTFGAITFFHVVDMRPDYTRPQPTRKPSAAKLEEQRQETLFRHWDHLRMLALQSVREFLKSGGDGSTIPEEFEAKPDRTDRHLNNFSCDFWGKSDAIRKFERAELAAIPMDGPSDECSSDGRLKLQGRVKHAKFGEGVVIHIEADRVTADFGERGSKRVLASFLAPLTE</sequence>
<comment type="caution">
    <text evidence="2">The sequence shown here is derived from an EMBL/GenBank/DDBJ whole genome shotgun (WGS) entry which is preliminary data.</text>
</comment>
<name>A0A437N3X0_9SPHN</name>
<evidence type="ECO:0000256" key="1">
    <source>
        <dbReference type="SAM" id="Coils"/>
    </source>
</evidence>
<gene>
    <name evidence="2" type="ORF">EOE18_10615</name>
</gene>
<dbReference type="Proteomes" id="UP000282837">
    <property type="component" value="Unassembled WGS sequence"/>
</dbReference>